<evidence type="ECO:0000259" key="5">
    <source>
        <dbReference type="PROSITE" id="PS50011"/>
    </source>
</evidence>
<feature type="region of interest" description="Disordered" evidence="4">
    <location>
        <begin position="441"/>
        <end position="460"/>
    </location>
</feature>
<dbReference type="Gene3D" id="3.30.200.20">
    <property type="entry name" value="Phosphorylase Kinase, domain 1"/>
    <property type="match status" value="1"/>
</dbReference>
<dbReference type="STRING" id="436907.A7TNV9"/>
<dbReference type="InterPro" id="IPR000719">
    <property type="entry name" value="Prot_kinase_dom"/>
</dbReference>
<dbReference type="OrthoDB" id="40902at2759"/>
<keyword evidence="1 3" id="KW-0547">Nucleotide-binding</keyword>
<sequence>MLLSAGPASLEQCKYVIDKHFLPLGDGHFSVVRRCKNVFTQEVYAMKIVDKATISNKTQLIKREIAVLQKIDRLIRASESNTATIASDEGNDGTGETIFYGHHHVLQLFDFFETLENIILITQLCSPMDLYEKIVDNNVLNLKKQVIPYTACILSALEFLHSNGLIHRDVKAENILFRNCHREDSNIPSSYDLTAHDIILADFGLASESTVSGIIDDNNDKNHVLKEYVGTISYISPEIVKCQHVSSMTDEQTAQLEPYNTPVDIWALGVLTYFMVFGYTPFDCEGDEETLDCIRTCDYYIDQDRIDDPNLVEFWDFLRCCFQMDPCERPSATELKSHSFLSSFFSNTKTELQKEKMSKTPIKSYSSSSLHSLKLPTKAISGTTLSSLTTLDSLCVRTSSLSLVDGNSSSTLTISSKQPSLWSMHNTKQFKAMKKTLSMTTMKPRNGPKPPVGGIKKFSTFKLDPNPPRYTLMNGCLSTNPESKSDFHTTPRSLSRESSINSILSNESTHKLVNNFTSAVISRCQPSSKPLFEMGYDEEDDDSSN</sequence>
<dbReference type="InterPro" id="IPR008271">
    <property type="entry name" value="Ser/Thr_kinase_AS"/>
</dbReference>
<dbReference type="KEGG" id="vpo:Kpol_1067p14"/>
<protein>
    <recommendedName>
        <fullName evidence="5">Protein kinase domain-containing protein</fullName>
    </recommendedName>
</protein>
<dbReference type="EMBL" id="DS480435">
    <property type="protein sequence ID" value="EDO16042.1"/>
    <property type="molecule type" value="Genomic_DNA"/>
</dbReference>
<proteinExistence type="predicted"/>
<dbReference type="InterPro" id="IPR017441">
    <property type="entry name" value="Protein_kinase_ATP_BS"/>
</dbReference>
<feature type="domain" description="Protein kinase" evidence="5">
    <location>
        <begin position="18"/>
        <end position="341"/>
    </location>
</feature>
<keyword evidence="7" id="KW-1185">Reference proteome</keyword>
<dbReference type="GO" id="GO:0004672">
    <property type="term" value="F:protein kinase activity"/>
    <property type="evidence" value="ECO:0007669"/>
    <property type="project" value="InterPro"/>
</dbReference>
<evidence type="ECO:0000256" key="1">
    <source>
        <dbReference type="ARBA" id="ARBA00022741"/>
    </source>
</evidence>
<dbReference type="SUPFAM" id="SSF56112">
    <property type="entry name" value="Protein kinase-like (PK-like)"/>
    <property type="match status" value="1"/>
</dbReference>
<name>A7TNV9_VANPO</name>
<evidence type="ECO:0000256" key="2">
    <source>
        <dbReference type="ARBA" id="ARBA00022840"/>
    </source>
</evidence>
<dbReference type="PROSITE" id="PS00107">
    <property type="entry name" value="PROTEIN_KINASE_ATP"/>
    <property type="match status" value="1"/>
</dbReference>
<evidence type="ECO:0000313" key="6">
    <source>
        <dbReference type="EMBL" id="EDO16042.1"/>
    </source>
</evidence>
<dbReference type="SMART" id="SM00220">
    <property type="entry name" value="S_TKc"/>
    <property type="match status" value="1"/>
</dbReference>
<accession>A7TNV9</accession>
<keyword evidence="2 3" id="KW-0067">ATP-binding</keyword>
<dbReference type="HOGENOM" id="CLU_465513_0_0_1"/>
<feature type="binding site" evidence="3">
    <location>
        <position position="47"/>
    </location>
    <ligand>
        <name>ATP</name>
        <dbReference type="ChEBI" id="CHEBI:30616"/>
    </ligand>
</feature>
<evidence type="ECO:0000256" key="3">
    <source>
        <dbReference type="PROSITE-ProRule" id="PRU10141"/>
    </source>
</evidence>
<dbReference type="PROSITE" id="PS50011">
    <property type="entry name" value="PROTEIN_KINASE_DOM"/>
    <property type="match status" value="1"/>
</dbReference>
<dbReference type="InterPro" id="IPR011009">
    <property type="entry name" value="Kinase-like_dom_sf"/>
</dbReference>
<gene>
    <name evidence="6" type="ORF">Kpol_1067p14</name>
</gene>
<dbReference type="Proteomes" id="UP000000267">
    <property type="component" value="Unassembled WGS sequence"/>
</dbReference>
<dbReference type="Pfam" id="PF00069">
    <property type="entry name" value="Pkinase"/>
    <property type="match status" value="1"/>
</dbReference>
<reference evidence="6 7" key="1">
    <citation type="journal article" date="2007" name="Proc. Natl. Acad. Sci. U.S.A.">
        <title>Independent sorting-out of thousands of duplicated gene pairs in two yeast species descended from a whole-genome duplication.</title>
        <authorList>
            <person name="Scannell D.R."/>
            <person name="Frank A.C."/>
            <person name="Conant G.C."/>
            <person name="Byrne K.P."/>
            <person name="Woolfit M."/>
            <person name="Wolfe K.H."/>
        </authorList>
    </citation>
    <scope>NUCLEOTIDE SEQUENCE [LARGE SCALE GENOMIC DNA]</scope>
    <source>
        <strain evidence="7">ATCC 22028 / DSM 70294 / BCRC 21397 / CBS 2163 / NBRC 10782 / NRRL Y-8283 / UCD 57-17</strain>
    </source>
</reference>
<evidence type="ECO:0000313" key="7">
    <source>
        <dbReference type="Proteomes" id="UP000000267"/>
    </source>
</evidence>
<dbReference type="AlphaFoldDB" id="A7TNV9"/>
<dbReference type="PROSITE" id="PS00108">
    <property type="entry name" value="PROTEIN_KINASE_ST"/>
    <property type="match status" value="1"/>
</dbReference>
<dbReference type="InParanoid" id="A7TNV9"/>
<dbReference type="GO" id="GO:0005524">
    <property type="term" value="F:ATP binding"/>
    <property type="evidence" value="ECO:0007669"/>
    <property type="project" value="UniProtKB-UniRule"/>
</dbReference>
<dbReference type="Gene3D" id="1.10.510.10">
    <property type="entry name" value="Transferase(Phosphotransferase) domain 1"/>
    <property type="match status" value="1"/>
</dbReference>
<dbReference type="PANTHER" id="PTHR24347">
    <property type="entry name" value="SERINE/THREONINE-PROTEIN KINASE"/>
    <property type="match status" value="1"/>
</dbReference>
<evidence type="ECO:0000256" key="4">
    <source>
        <dbReference type="SAM" id="MobiDB-lite"/>
    </source>
</evidence>
<feature type="region of interest" description="Disordered" evidence="4">
    <location>
        <begin position="478"/>
        <end position="499"/>
    </location>
</feature>
<dbReference type="RefSeq" id="XP_001643900.1">
    <property type="nucleotide sequence ID" value="XM_001643850.1"/>
</dbReference>
<dbReference type="OMA" id="ETHECIQ"/>
<dbReference type="eggNOG" id="KOG0032">
    <property type="taxonomic scope" value="Eukaryota"/>
</dbReference>
<dbReference type="GeneID" id="5544158"/>
<organism evidence="7">
    <name type="scientific">Vanderwaltozyma polyspora (strain ATCC 22028 / DSM 70294 / BCRC 21397 / CBS 2163 / NBRC 10782 / NRRL Y-8283 / UCD 57-17)</name>
    <name type="common">Kluyveromyces polysporus</name>
    <dbReference type="NCBI Taxonomy" id="436907"/>
    <lineage>
        <taxon>Eukaryota</taxon>
        <taxon>Fungi</taxon>
        <taxon>Dikarya</taxon>
        <taxon>Ascomycota</taxon>
        <taxon>Saccharomycotina</taxon>
        <taxon>Saccharomycetes</taxon>
        <taxon>Saccharomycetales</taxon>
        <taxon>Saccharomycetaceae</taxon>
        <taxon>Vanderwaltozyma</taxon>
    </lineage>
</organism>